<evidence type="ECO:0000256" key="6">
    <source>
        <dbReference type="ARBA" id="ARBA00022741"/>
    </source>
</evidence>
<accession>A0A2M9R5S9</accession>
<keyword evidence="5" id="KW-0808">Transferase</keyword>
<dbReference type="Gene3D" id="3.40.50.300">
    <property type="entry name" value="P-loop containing nucleotide triphosphate hydrolases"/>
    <property type="match status" value="1"/>
</dbReference>
<dbReference type="OrthoDB" id="9776634at2"/>
<dbReference type="GO" id="GO:0046656">
    <property type="term" value="P:folic acid biosynthetic process"/>
    <property type="evidence" value="ECO:0007669"/>
    <property type="project" value="UniProtKB-KW"/>
</dbReference>
<keyword evidence="16" id="KW-1185">Reference proteome</keyword>
<evidence type="ECO:0000313" key="15">
    <source>
        <dbReference type="EMBL" id="PJR04217.1"/>
    </source>
</evidence>
<dbReference type="Proteomes" id="UP000231960">
    <property type="component" value="Unassembled WGS sequence"/>
</dbReference>
<dbReference type="EMBL" id="NIPO01000001">
    <property type="protein sequence ID" value="PJR04217.1"/>
    <property type="molecule type" value="Genomic_DNA"/>
</dbReference>
<evidence type="ECO:0000259" key="14">
    <source>
        <dbReference type="Pfam" id="PF01712"/>
    </source>
</evidence>
<evidence type="ECO:0000259" key="13">
    <source>
        <dbReference type="Pfam" id="PF01288"/>
    </source>
</evidence>
<comment type="similarity">
    <text evidence="2">Belongs to the HPPK family.</text>
</comment>
<dbReference type="GO" id="GO:0003848">
    <property type="term" value="F:2-amino-4-hydroxy-6-hydroxymethyldihydropteridine diphosphokinase activity"/>
    <property type="evidence" value="ECO:0007669"/>
    <property type="project" value="UniProtKB-EC"/>
</dbReference>
<dbReference type="UniPathway" id="UPA00077">
    <property type="reaction ID" value="UER00155"/>
</dbReference>
<feature type="domain" description="7,8-dihydro-6-hydroxymethylpterin-pyrophosphokinase" evidence="13">
    <location>
        <begin position="6"/>
        <end position="134"/>
    </location>
</feature>
<dbReference type="NCBIfam" id="TIGR01498">
    <property type="entry name" value="folK"/>
    <property type="match status" value="1"/>
</dbReference>
<dbReference type="GO" id="GO:0005524">
    <property type="term" value="F:ATP binding"/>
    <property type="evidence" value="ECO:0007669"/>
    <property type="project" value="UniProtKB-KW"/>
</dbReference>
<dbReference type="EC" id="2.7.6.3" evidence="3"/>
<dbReference type="PANTHER" id="PTHR43071">
    <property type="entry name" value="2-AMINO-4-HYDROXY-6-HYDROXYMETHYLDIHYDROPTERIDINE PYROPHOSPHOKINASE"/>
    <property type="match status" value="1"/>
</dbReference>
<comment type="pathway">
    <text evidence="1">Cofactor biosynthesis; tetrahydrofolate biosynthesis; 2-amino-4-hydroxy-6-hydroxymethyl-7,8-dihydropteridine diphosphate from 7,8-dihydroneopterin triphosphate: step 4/4.</text>
</comment>
<keyword evidence="6" id="KW-0547">Nucleotide-binding</keyword>
<sequence>MQHKVILSLGSNLGNREDYLQEAIHQINLRVGTVVSVSGLYETPSWGFDSHHFLNAATLVHSYFPAEDILAEILQIEKELGRNRKDSEGYQARTIDIDIIAYDDAIIKMTDLIIPHPQLAHRKFVLMPLVDICPDWVHPESKTSVKDLLKNTGDTSALTATGTLIAPIDKYKNLFEKYTVIEGNIGSGKTSLVKKISEDFSITPVLESFENNPFIADFYQNPECKAFTLEMHFLLERIDQLSVLNNSTKYISDYHLEKCLLFARQTLNKNEYALFIKAFNKLSFNTKSIDSYIYLHQPTDKLLRQIKTRNRSFETNISSGYLEKIGQAYENQFELIHAENKKRIDMSQLDFKKNPADYMTILSDIFSR</sequence>
<dbReference type="InterPro" id="IPR035907">
    <property type="entry name" value="Hppk_sf"/>
</dbReference>
<protein>
    <recommendedName>
        <fullName evidence="4">2-amino-4-hydroxy-6-hydroxymethyldihydropteridine pyrophosphokinase</fullName>
        <ecNumber evidence="3">2.7.6.3</ecNumber>
    </recommendedName>
    <alternativeName>
        <fullName evidence="11">6-hydroxymethyl-7,8-dihydropterin pyrophosphokinase</fullName>
    </alternativeName>
    <alternativeName>
        <fullName evidence="12">7,8-dihydro-6-hydroxymethylpterin-pyrophosphokinase</fullName>
    </alternativeName>
</protein>
<feature type="domain" description="Deoxynucleoside kinase" evidence="14">
    <location>
        <begin position="180"/>
        <end position="364"/>
    </location>
</feature>
<evidence type="ECO:0000313" key="16">
    <source>
        <dbReference type="Proteomes" id="UP000231960"/>
    </source>
</evidence>
<dbReference type="GO" id="GO:0016301">
    <property type="term" value="F:kinase activity"/>
    <property type="evidence" value="ECO:0007669"/>
    <property type="project" value="UniProtKB-KW"/>
</dbReference>
<evidence type="ECO:0000256" key="12">
    <source>
        <dbReference type="ARBA" id="ARBA00033413"/>
    </source>
</evidence>
<comment type="caution">
    <text evidence="15">The sequence shown here is derived from an EMBL/GenBank/DDBJ whole genome shotgun (WGS) entry which is preliminary data.</text>
</comment>
<dbReference type="Pfam" id="PF01712">
    <property type="entry name" value="dNK"/>
    <property type="match status" value="1"/>
</dbReference>
<keyword evidence="7 15" id="KW-0418">Kinase</keyword>
<gene>
    <name evidence="15" type="primary">folK</name>
    <name evidence="15" type="ORF">CDL10_06510</name>
</gene>
<evidence type="ECO:0000256" key="5">
    <source>
        <dbReference type="ARBA" id="ARBA00022679"/>
    </source>
</evidence>
<keyword evidence="9" id="KW-0289">Folate biosynthesis</keyword>
<proteinExistence type="inferred from homology"/>
<dbReference type="PANTHER" id="PTHR43071:SF1">
    <property type="entry name" value="2-AMINO-4-HYDROXY-6-HYDROXYMETHYLDIHYDROPTERIDINE PYROPHOSPHOKINASE"/>
    <property type="match status" value="1"/>
</dbReference>
<dbReference type="RefSeq" id="WP_100677780.1">
    <property type="nucleotide sequence ID" value="NZ_NIPO01000001.1"/>
</dbReference>
<evidence type="ECO:0000256" key="11">
    <source>
        <dbReference type="ARBA" id="ARBA00029766"/>
    </source>
</evidence>
<dbReference type="InterPro" id="IPR031314">
    <property type="entry name" value="DNK_dom"/>
</dbReference>
<dbReference type="Pfam" id="PF01288">
    <property type="entry name" value="HPPK"/>
    <property type="match status" value="1"/>
</dbReference>
<evidence type="ECO:0000256" key="10">
    <source>
        <dbReference type="ARBA" id="ARBA00029409"/>
    </source>
</evidence>
<name>A0A2M9R5S9_9FLAO</name>
<evidence type="ECO:0000256" key="7">
    <source>
        <dbReference type="ARBA" id="ARBA00022777"/>
    </source>
</evidence>
<dbReference type="InterPro" id="IPR027417">
    <property type="entry name" value="P-loop_NTPase"/>
</dbReference>
<evidence type="ECO:0000256" key="2">
    <source>
        <dbReference type="ARBA" id="ARBA00005810"/>
    </source>
</evidence>
<dbReference type="GO" id="GO:0046654">
    <property type="term" value="P:tetrahydrofolate biosynthetic process"/>
    <property type="evidence" value="ECO:0007669"/>
    <property type="project" value="UniProtKB-UniPathway"/>
</dbReference>
<evidence type="ECO:0000256" key="8">
    <source>
        <dbReference type="ARBA" id="ARBA00022840"/>
    </source>
</evidence>
<organism evidence="15 16">
    <name type="scientific">Avrilella dinanensis</name>
    <dbReference type="NCBI Taxonomy" id="2008672"/>
    <lineage>
        <taxon>Bacteria</taxon>
        <taxon>Pseudomonadati</taxon>
        <taxon>Bacteroidota</taxon>
        <taxon>Flavobacteriia</taxon>
        <taxon>Flavobacteriales</taxon>
        <taxon>Flavobacteriaceae</taxon>
        <taxon>Avrilella</taxon>
    </lineage>
</organism>
<keyword evidence="8" id="KW-0067">ATP-binding</keyword>
<dbReference type="InterPro" id="IPR000550">
    <property type="entry name" value="Hppk"/>
</dbReference>
<reference evidence="15 16" key="1">
    <citation type="submission" date="2017-06" db="EMBL/GenBank/DDBJ databases">
        <title>Description of Avrilella dinanensis gen. nov. sp. nov.</title>
        <authorList>
            <person name="Leyer C."/>
            <person name="Sassi M."/>
            <person name="Minet J."/>
            <person name="Kayal S."/>
            <person name="Cattoir V."/>
        </authorList>
    </citation>
    <scope>NUCLEOTIDE SEQUENCE [LARGE SCALE GENOMIC DNA]</scope>
    <source>
        <strain evidence="15 16">UR159</strain>
    </source>
</reference>
<comment type="function">
    <text evidence="10">Catalyzes the transfer of pyrophosphate from adenosine triphosphate (ATP) to 6-hydroxymethyl-7,8-dihydropterin, an enzymatic step in folate biosynthesis pathway.</text>
</comment>
<dbReference type="SUPFAM" id="SSF52540">
    <property type="entry name" value="P-loop containing nucleoside triphosphate hydrolases"/>
    <property type="match status" value="1"/>
</dbReference>
<dbReference type="AlphaFoldDB" id="A0A2M9R5S9"/>
<evidence type="ECO:0000256" key="9">
    <source>
        <dbReference type="ARBA" id="ARBA00022909"/>
    </source>
</evidence>
<dbReference type="SUPFAM" id="SSF55083">
    <property type="entry name" value="6-hydroxymethyl-7,8-dihydropterin pyrophosphokinase, HPPK"/>
    <property type="match status" value="1"/>
</dbReference>
<evidence type="ECO:0000256" key="4">
    <source>
        <dbReference type="ARBA" id="ARBA00016218"/>
    </source>
</evidence>
<evidence type="ECO:0000256" key="3">
    <source>
        <dbReference type="ARBA" id="ARBA00013253"/>
    </source>
</evidence>
<evidence type="ECO:0000256" key="1">
    <source>
        <dbReference type="ARBA" id="ARBA00005051"/>
    </source>
</evidence>
<dbReference type="Gene3D" id="3.30.70.560">
    <property type="entry name" value="7,8-Dihydro-6-hydroxymethylpterin-pyrophosphokinase HPPK"/>
    <property type="match status" value="1"/>
</dbReference>
<dbReference type="CDD" id="cd00483">
    <property type="entry name" value="HPPK"/>
    <property type="match status" value="1"/>
</dbReference>